<dbReference type="RefSeq" id="WP_093254620.1">
    <property type="nucleotide sequence ID" value="NZ_FNQM01000010.1"/>
</dbReference>
<reference evidence="1 2" key="1">
    <citation type="submission" date="2016-10" db="EMBL/GenBank/DDBJ databases">
        <authorList>
            <person name="de Groot N.N."/>
        </authorList>
    </citation>
    <scope>NUCLEOTIDE SEQUENCE [LARGE SCALE GENOMIC DNA]</scope>
    <source>
        <strain evidence="1 2">DSM 15345</strain>
    </source>
</reference>
<accession>A0A1H4DJN2</accession>
<sequence length="226" mass="23910">MDDRGHELERGTAAAWRGSRSAMRGGAWSEAAIRADPLGFVALRERSLRGLADMLERIADGLPHLACPSATALAATRLRMIARQGASRWPLAAPIAAEEELYTLAGASPGVGDMEAQAALQVVRFARREGSMVCGMAAELADALDTFLDAGHAAEPEALGFGLRACFEAIRRRVDWVEDAIMPLARRRLDPEAATAMGARLAAGVAAAPLSTRADLLVIDGARVRA</sequence>
<evidence type="ECO:0000313" key="2">
    <source>
        <dbReference type="Proteomes" id="UP000198703"/>
    </source>
</evidence>
<name>A0A1H4DJN2_9RHOB</name>
<protein>
    <submittedName>
        <fullName evidence="1">Uncharacterized protein</fullName>
    </submittedName>
</protein>
<proteinExistence type="predicted"/>
<dbReference type="OrthoDB" id="8282715at2"/>
<evidence type="ECO:0000313" key="1">
    <source>
        <dbReference type="EMBL" id="SEA72756.1"/>
    </source>
</evidence>
<dbReference type="STRING" id="89524.SAMN05444370_11067"/>
<dbReference type="Proteomes" id="UP000198703">
    <property type="component" value="Unassembled WGS sequence"/>
</dbReference>
<dbReference type="EMBL" id="FNQM01000010">
    <property type="protein sequence ID" value="SEA72756.1"/>
    <property type="molecule type" value="Genomic_DNA"/>
</dbReference>
<dbReference type="AlphaFoldDB" id="A0A1H4DJN2"/>
<gene>
    <name evidence="1" type="ORF">SAMN05444370_11067</name>
</gene>
<keyword evidence="2" id="KW-1185">Reference proteome</keyword>
<organism evidence="1 2">
    <name type="scientific">Rubrimonas cliftonensis</name>
    <dbReference type="NCBI Taxonomy" id="89524"/>
    <lineage>
        <taxon>Bacteria</taxon>
        <taxon>Pseudomonadati</taxon>
        <taxon>Pseudomonadota</taxon>
        <taxon>Alphaproteobacteria</taxon>
        <taxon>Rhodobacterales</taxon>
        <taxon>Paracoccaceae</taxon>
        <taxon>Rubrimonas</taxon>
    </lineage>
</organism>